<reference evidence="2" key="3">
    <citation type="submission" date="2022-12" db="EMBL/GenBank/DDBJ databases">
        <authorList>
            <person name="Sun Q."/>
            <person name="Zhou Y."/>
        </authorList>
    </citation>
    <scope>NUCLEOTIDE SEQUENCE</scope>
    <source>
        <strain evidence="2">CGMCC 1.15034</strain>
    </source>
</reference>
<dbReference type="AlphaFoldDB" id="A0A410VJE1"/>
<reference evidence="2" key="1">
    <citation type="journal article" date="2014" name="Int. J. Syst. Evol. Microbiol.">
        <title>Complete genome sequence of Corynebacterium casei LMG S-19264T (=DSM 44701T), isolated from a smear-ripened cheese.</title>
        <authorList>
            <consortium name="US DOE Joint Genome Institute (JGI-PGF)"/>
            <person name="Walter F."/>
            <person name="Albersmeier A."/>
            <person name="Kalinowski J."/>
            <person name="Ruckert C."/>
        </authorList>
    </citation>
    <scope>NUCLEOTIDE SEQUENCE</scope>
    <source>
        <strain evidence="2">CGMCC 1.15034</strain>
    </source>
</reference>
<evidence type="ECO:0000256" key="1">
    <source>
        <dbReference type="SAM" id="MobiDB-lite"/>
    </source>
</evidence>
<keyword evidence="3" id="KW-0614">Plasmid</keyword>
<organism evidence="2 5">
    <name type="scientific">Bradyrhizobium guangdongense</name>
    <dbReference type="NCBI Taxonomy" id="1325090"/>
    <lineage>
        <taxon>Bacteria</taxon>
        <taxon>Pseudomonadati</taxon>
        <taxon>Pseudomonadota</taxon>
        <taxon>Alphaproteobacteria</taxon>
        <taxon>Hyphomicrobiales</taxon>
        <taxon>Nitrobacteraceae</taxon>
        <taxon>Bradyrhizobium</taxon>
    </lineage>
</organism>
<evidence type="ECO:0000313" key="4">
    <source>
        <dbReference type="Proteomes" id="UP000593880"/>
    </source>
</evidence>
<feature type="region of interest" description="Disordered" evidence="1">
    <location>
        <begin position="1"/>
        <end position="28"/>
    </location>
</feature>
<geneLocation type="plasmid" evidence="3 4">
    <name>unnamed</name>
</geneLocation>
<keyword evidence="4" id="KW-1185">Reference proteome</keyword>
<dbReference type="EMBL" id="CP030058">
    <property type="protein sequence ID" value="QOZ64308.1"/>
    <property type="molecule type" value="Genomic_DNA"/>
</dbReference>
<dbReference type="EMBL" id="BMHC01000010">
    <property type="protein sequence ID" value="GGI27780.1"/>
    <property type="molecule type" value="Genomic_DNA"/>
</dbReference>
<name>A0A410VJE1_9BRAD</name>
<reference evidence="3 4" key="2">
    <citation type="submission" date="2018-06" db="EMBL/GenBank/DDBJ databases">
        <title>Comparative genomics of rhizobia nodulating Arachis hypogaea in China.</title>
        <authorList>
            <person name="Li Y."/>
        </authorList>
    </citation>
    <scope>NUCLEOTIDE SEQUENCE [LARGE SCALE GENOMIC DNA]</scope>
    <source>
        <strain evidence="3 4">CCBAU 51658</strain>
        <plasmid evidence="3 4">unnamed</plasmid>
    </source>
</reference>
<dbReference type="GeneID" id="39480503"/>
<accession>A0A410VJE1</accession>
<evidence type="ECO:0000313" key="2">
    <source>
        <dbReference type="EMBL" id="GGI27780.1"/>
    </source>
</evidence>
<proteinExistence type="predicted"/>
<dbReference type="OrthoDB" id="8021526at2"/>
<protein>
    <submittedName>
        <fullName evidence="2">Uncharacterized protein</fullName>
    </submittedName>
</protein>
<sequence>MTRLSEHSLEPGASFEELKVDDNPPAITPATARATESAIERTHANGGKSFAIFQDDPPQDLPVVSAIVTALDLTSIDPVSRVNVNEARGEIGEIKPGSELAWLNGPSLADNLLSFVTPRLFHSHVLRPEKQGILLERLADTLSAAPESSVSREDLAIVQLELRRLILLRQNDNGLIKG</sequence>
<dbReference type="Proteomes" id="UP000625079">
    <property type="component" value="Unassembled WGS sequence"/>
</dbReference>
<gene>
    <name evidence="2" type="ORF">GCM10010987_46110</name>
    <name evidence="3" type="ORF">XH86_36535</name>
</gene>
<dbReference type="RefSeq" id="WP_128929724.1">
    <property type="nucleotide sequence ID" value="NZ_BMHC01000010.1"/>
</dbReference>
<dbReference type="Proteomes" id="UP000593880">
    <property type="component" value="Plasmid unnamed"/>
</dbReference>
<evidence type="ECO:0000313" key="5">
    <source>
        <dbReference type="Proteomes" id="UP000625079"/>
    </source>
</evidence>
<evidence type="ECO:0000313" key="3">
    <source>
        <dbReference type="EMBL" id="QOZ64308.1"/>
    </source>
</evidence>